<comment type="caution">
    <text evidence="4">The sequence shown here is derived from an EMBL/GenBank/DDBJ whole genome shotgun (WGS) entry which is preliminary data.</text>
</comment>
<protein>
    <submittedName>
        <fullName evidence="4">TetR family transcriptional regulator</fullName>
    </submittedName>
</protein>
<evidence type="ECO:0000259" key="3">
    <source>
        <dbReference type="PROSITE" id="PS50977"/>
    </source>
</evidence>
<dbReference type="Gene3D" id="1.10.357.10">
    <property type="entry name" value="Tetracycline Repressor, domain 2"/>
    <property type="match status" value="1"/>
</dbReference>
<organism evidence="4 5">
    <name type="scientific">Thermomonospora umbrina</name>
    <dbReference type="NCBI Taxonomy" id="111806"/>
    <lineage>
        <taxon>Bacteria</taxon>
        <taxon>Bacillati</taxon>
        <taxon>Actinomycetota</taxon>
        <taxon>Actinomycetes</taxon>
        <taxon>Streptosporangiales</taxon>
        <taxon>Thermomonosporaceae</taxon>
        <taxon>Thermomonospora</taxon>
    </lineage>
</organism>
<keyword evidence="5" id="KW-1185">Reference proteome</keyword>
<dbReference type="PROSITE" id="PS50977">
    <property type="entry name" value="HTH_TETR_2"/>
    <property type="match status" value="1"/>
</dbReference>
<dbReference type="AlphaFoldDB" id="A0A3D9T2Z4"/>
<keyword evidence="1 2" id="KW-0238">DNA-binding</keyword>
<reference evidence="4 5" key="1">
    <citation type="submission" date="2018-08" db="EMBL/GenBank/DDBJ databases">
        <title>Sequencing the genomes of 1000 actinobacteria strains.</title>
        <authorList>
            <person name="Klenk H.-P."/>
        </authorList>
    </citation>
    <scope>NUCLEOTIDE SEQUENCE [LARGE SCALE GENOMIC DNA]</scope>
    <source>
        <strain evidence="4 5">DSM 43927</strain>
    </source>
</reference>
<feature type="domain" description="HTH tetR-type" evidence="3">
    <location>
        <begin position="1"/>
        <end position="61"/>
    </location>
</feature>
<dbReference type="GO" id="GO:0003677">
    <property type="term" value="F:DNA binding"/>
    <property type="evidence" value="ECO:0007669"/>
    <property type="project" value="UniProtKB-UniRule"/>
</dbReference>
<evidence type="ECO:0000256" key="2">
    <source>
        <dbReference type="PROSITE-ProRule" id="PRU00335"/>
    </source>
</evidence>
<evidence type="ECO:0000313" key="5">
    <source>
        <dbReference type="Proteomes" id="UP000256661"/>
    </source>
</evidence>
<accession>A0A3D9T2Z4</accession>
<dbReference type="InterPro" id="IPR001647">
    <property type="entry name" value="HTH_TetR"/>
</dbReference>
<dbReference type="Proteomes" id="UP000256661">
    <property type="component" value="Unassembled WGS sequence"/>
</dbReference>
<dbReference type="EMBL" id="QTTT01000001">
    <property type="protein sequence ID" value="REE99134.1"/>
    <property type="molecule type" value="Genomic_DNA"/>
</dbReference>
<evidence type="ECO:0000256" key="1">
    <source>
        <dbReference type="ARBA" id="ARBA00023125"/>
    </source>
</evidence>
<evidence type="ECO:0000313" key="4">
    <source>
        <dbReference type="EMBL" id="REE99134.1"/>
    </source>
</evidence>
<sequence length="188" mass="20884">MASKHDWLNAGLEILATEGAPALTIERLTGRLGLSKGSFYHHFGGMGGYRTALLGHFEAECTLRFIDEVERDPAAPPLVRLDRLVALVVDAEEDPRLEIAVRAWALQDPEVRDVQERIDATRMAYLRSLWLAHCGDAEEADRMARLLYAITIGAEQIVPVMSAEELKDLYRLSIRLATRQGGADADQT</sequence>
<dbReference type="RefSeq" id="WP_211328708.1">
    <property type="nucleotide sequence ID" value="NZ_QTTT01000001.1"/>
</dbReference>
<gene>
    <name evidence="4" type="ORF">DFJ69_4641</name>
</gene>
<proteinExistence type="predicted"/>
<dbReference type="InterPro" id="IPR009057">
    <property type="entry name" value="Homeodomain-like_sf"/>
</dbReference>
<feature type="DNA-binding region" description="H-T-H motif" evidence="2">
    <location>
        <begin position="24"/>
        <end position="43"/>
    </location>
</feature>
<dbReference type="SUPFAM" id="SSF46689">
    <property type="entry name" value="Homeodomain-like"/>
    <property type="match status" value="1"/>
</dbReference>
<name>A0A3D9T2Z4_9ACTN</name>
<dbReference type="Pfam" id="PF00440">
    <property type="entry name" value="TetR_N"/>
    <property type="match status" value="1"/>
</dbReference>